<dbReference type="EMBL" id="MU393666">
    <property type="protein sequence ID" value="KAI4858984.1"/>
    <property type="molecule type" value="Genomic_DNA"/>
</dbReference>
<evidence type="ECO:0000313" key="2">
    <source>
        <dbReference type="Proteomes" id="UP001497700"/>
    </source>
</evidence>
<proteinExistence type="predicted"/>
<reference evidence="1 2" key="1">
    <citation type="journal article" date="2022" name="New Phytol.">
        <title>Ecological generalism drives hyperdiversity of secondary metabolite gene clusters in xylarialean endophytes.</title>
        <authorList>
            <person name="Franco M.E.E."/>
            <person name="Wisecaver J.H."/>
            <person name="Arnold A.E."/>
            <person name="Ju Y.M."/>
            <person name="Slot J.C."/>
            <person name="Ahrendt S."/>
            <person name="Moore L.P."/>
            <person name="Eastman K.E."/>
            <person name="Scott K."/>
            <person name="Konkel Z."/>
            <person name="Mondo S.J."/>
            <person name="Kuo A."/>
            <person name="Hayes R.D."/>
            <person name="Haridas S."/>
            <person name="Andreopoulos B."/>
            <person name="Riley R."/>
            <person name="LaButti K."/>
            <person name="Pangilinan J."/>
            <person name="Lipzen A."/>
            <person name="Amirebrahimi M."/>
            <person name="Yan J."/>
            <person name="Adam C."/>
            <person name="Keymanesh K."/>
            <person name="Ng V."/>
            <person name="Louie K."/>
            <person name="Northen T."/>
            <person name="Drula E."/>
            <person name="Henrissat B."/>
            <person name="Hsieh H.M."/>
            <person name="Youens-Clark K."/>
            <person name="Lutzoni F."/>
            <person name="Miadlikowska J."/>
            <person name="Eastwood D.C."/>
            <person name="Hamelin R.C."/>
            <person name="Grigoriev I.V."/>
            <person name="U'Ren J.M."/>
        </authorList>
    </citation>
    <scope>NUCLEOTIDE SEQUENCE [LARGE SCALE GENOMIC DNA]</scope>
    <source>
        <strain evidence="1 2">CBS 119005</strain>
    </source>
</reference>
<comment type="caution">
    <text evidence="1">The sequence shown here is derived from an EMBL/GenBank/DDBJ whole genome shotgun (WGS) entry which is preliminary data.</text>
</comment>
<name>A0ACB9YHU2_9PEZI</name>
<protein>
    <submittedName>
        <fullName evidence="1">Uncharacterized protein</fullName>
    </submittedName>
</protein>
<sequence length="504" mass="55656">MEVLTAGVAYALNNFSPQKVLTKLGWASLIARTVNLSNLSGDLRPKLSPGASILLPGDANFANLTSRWREWHAPNIAAVVEVASESDVQQTVRYANERGIPFVARSGGHGATEALASATDAIQIDFRLLNQVKVSEDGNTATIGGGTRVKELVDTLMKSGKRAVTGVCECVGISAPILGGGHGWLQGQYGLLADQVISARLVFPNGDAVTVSESSNPDLFWAIKGAGHNFGLVTEWEYRIYDPKNEKWSYEIFVFSGDKLEALYDLTNEMLKSQPPQATHWAYIIKVPDINPDHPIIWFAVIYDGPLSEVREYAKPLHDIDAIMVDAGEATIPELASLTFQSEDGPGCAKGLTSLRYPIGLQSYNTAAVRKVYDKIDATFREVPELAGSFFLLEGYSTQGVEAVDARSTAFPHRDDKILVTSYVQYQPNATIDPIAQDFGKTLRNYLLQGSDDPAHLRAYVNYANGDESPQEVYGWDEWRLEKLRKLKTQWDPENRMRYYVPFL</sequence>
<keyword evidence="2" id="KW-1185">Reference proteome</keyword>
<evidence type="ECO:0000313" key="1">
    <source>
        <dbReference type="EMBL" id="KAI4858984.1"/>
    </source>
</evidence>
<gene>
    <name evidence="1" type="ORF">F4820DRAFT_189709</name>
</gene>
<organism evidence="1 2">
    <name type="scientific">Hypoxylon rubiginosum</name>
    <dbReference type="NCBI Taxonomy" id="110542"/>
    <lineage>
        <taxon>Eukaryota</taxon>
        <taxon>Fungi</taxon>
        <taxon>Dikarya</taxon>
        <taxon>Ascomycota</taxon>
        <taxon>Pezizomycotina</taxon>
        <taxon>Sordariomycetes</taxon>
        <taxon>Xylariomycetidae</taxon>
        <taxon>Xylariales</taxon>
        <taxon>Hypoxylaceae</taxon>
        <taxon>Hypoxylon</taxon>
    </lineage>
</organism>
<dbReference type="Proteomes" id="UP001497700">
    <property type="component" value="Unassembled WGS sequence"/>
</dbReference>
<accession>A0ACB9YHU2</accession>